<gene>
    <name evidence="2" type="ORF">M0812_17069</name>
</gene>
<proteinExistence type="predicted"/>
<reference evidence="2" key="1">
    <citation type="submission" date="2022-08" db="EMBL/GenBank/DDBJ databases">
        <title>Novel sulphate-reducing endosymbionts in the free-living metamonad Anaeramoeba.</title>
        <authorList>
            <person name="Jerlstrom-Hultqvist J."/>
            <person name="Cepicka I."/>
            <person name="Gallot-Lavallee L."/>
            <person name="Salas-Leiva D."/>
            <person name="Curtis B.A."/>
            <person name="Zahonova K."/>
            <person name="Pipaliya S."/>
            <person name="Dacks J."/>
            <person name="Roger A.J."/>
        </authorList>
    </citation>
    <scope>NUCLEOTIDE SEQUENCE</scope>
    <source>
        <strain evidence="2">Busselton2</strain>
    </source>
</reference>
<evidence type="ECO:0000256" key="1">
    <source>
        <dbReference type="SAM" id="SignalP"/>
    </source>
</evidence>
<sequence length="90" mass="10484">MSTISHIFAGLLAVATGTIFYTNHQKQIRHEEVVENTKNLSEAIQEMRYNCTNENECMGELLKFAEYLKRKEEFNNIKTKTILSKEENNL</sequence>
<accession>A0AAV7Z830</accession>
<feature type="chain" id="PRO_5043372788" evidence="1">
    <location>
        <begin position="18"/>
        <end position="90"/>
    </location>
</feature>
<dbReference type="EMBL" id="JANTQA010000033">
    <property type="protein sequence ID" value="KAJ3437893.1"/>
    <property type="molecule type" value="Genomic_DNA"/>
</dbReference>
<feature type="signal peptide" evidence="1">
    <location>
        <begin position="1"/>
        <end position="17"/>
    </location>
</feature>
<dbReference type="AlphaFoldDB" id="A0AAV7Z830"/>
<evidence type="ECO:0000313" key="3">
    <source>
        <dbReference type="Proteomes" id="UP001146793"/>
    </source>
</evidence>
<organism evidence="2 3">
    <name type="scientific">Anaeramoeba flamelloides</name>
    <dbReference type="NCBI Taxonomy" id="1746091"/>
    <lineage>
        <taxon>Eukaryota</taxon>
        <taxon>Metamonada</taxon>
        <taxon>Anaeramoebidae</taxon>
        <taxon>Anaeramoeba</taxon>
    </lineage>
</organism>
<evidence type="ECO:0000313" key="2">
    <source>
        <dbReference type="EMBL" id="KAJ3437893.1"/>
    </source>
</evidence>
<keyword evidence="1" id="KW-0732">Signal</keyword>
<dbReference type="Proteomes" id="UP001146793">
    <property type="component" value="Unassembled WGS sequence"/>
</dbReference>
<name>A0AAV7Z830_9EUKA</name>
<comment type="caution">
    <text evidence="2">The sequence shown here is derived from an EMBL/GenBank/DDBJ whole genome shotgun (WGS) entry which is preliminary data.</text>
</comment>
<protein>
    <submittedName>
        <fullName evidence="2">Uncharacterized protein</fullName>
    </submittedName>
</protein>